<comment type="caution">
    <text evidence="3">The sequence shown here is derived from an EMBL/GenBank/DDBJ whole genome shotgun (WGS) entry which is preliminary data.</text>
</comment>
<evidence type="ECO:0000313" key="3">
    <source>
        <dbReference type="EMBL" id="MEU3554773.1"/>
    </source>
</evidence>
<evidence type="ECO:0008006" key="5">
    <source>
        <dbReference type="Google" id="ProtNLM"/>
    </source>
</evidence>
<name>A0ABV2YGB3_9ACTN</name>
<feature type="chain" id="PRO_5046121892" description="Lipoprotein" evidence="2">
    <location>
        <begin position="30"/>
        <end position="125"/>
    </location>
</feature>
<dbReference type="RefSeq" id="WP_108953052.1">
    <property type="nucleotide sequence ID" value="NZ_BEVZ01000002.1"/>
</dbReference>
<proteinExistence type="predicted"/>
<evidence type="ECO:0000256" key="1">
    <source>
        <dbReference type="SAM" id="MobiDB-lite"/>
    </source>
</evidence>
<evidence type="ECO:0000256" key="2">
    <source>
        <dbReference type="SAM" id="SignalP"/>
    </source>
</evidence>
<feature type="region of interest" description="Disordered" evidence="1">
    <location>
        <begin position="64"/>
        <end position="94"/>
    </location>
</feature>
<keyword evidence="2" id="KW-0732">Signal</keyword>
<dbReference type="EMBL" id="JBEZUR010000012">
    <property type="protein sequence ID" value="MEU3554773.1"/>
    <property type="molecule type" value="Genomic_DNA"/>
</dbReference>
<dbReference type="PROSITE" id="PS51257">
    <property type="entry name" value="PROKAR_LIPOPROTEIN"/>
    <property type="match status" value="1"/>
</dbReference>
<protein>
    <recommendedName>
        <fullName evidence="5">Lipoprotein</fullName>
    </recommendedName>
</protein>
<reference evidence="3 4" key="1">
    <citation type="submission" date="2024-06" db="EMBL/GenBank/DDBJ databases">
        <title>The Natural Products Discovery Center: Release of the First 8490 Sequenced Strains for Exploring Actinobacteria Biosynthetic Diversity.</title>
        <authorList>
            <person name="Kalkreuter E."/>
            <person name="Kautsar S.A."/>
            <person name="Yang D."/>
            <person name="Bader C.D."/>
            <person name="Teijaro C.N."/>
            <person name="Fluegel L."/>
            <person name="Davis C.M."/>
            <person name="Simpson J.R."/>
            <person name="Lauterbach L."/>
            <person name="Steele A.D."/>
            <person name="Gui C."/>
            <person name="Meng S."/>
            <person name="Li G."/>
            <person name="Viehrig K."/>
            <person name="Ye F."/>
            <person name="Su P."/>
            <person name="Kiefer A.F."/>
            <person name="Nichols A."/>
            <person name="Cepeda A.J."/>
            <person name="Yan W."/>
            <person name="Fan B."/>
            <person name="Jiang Y."/>
            <person name="Adhikari A."/>
            <person name="Zheng C.-J."/>
            <person name="Schuster L."/>
            <person name="Cowan T.M."/>
            <person name="Smanski M.J."/>
            <person name="Chevrette M.G."/>
            <person name="De Carvalho L.P.S."/>
            <person name="Shen B."/>
        </authorList>
    </citation>
    <scope>NUCLEOTIDE SEQUENCE [LARGE SCALE GENOMIC DNA]</scope>
    <source>
        <strain evidence="3 4">NPDC038104</strain>
    </source>
</reference>
<accession>A0ABV2YGB3</accession>
<evidence type="ECO:0000313" key="4">
    <source>
        <dbReference type="Proteomes" id="UP001550850"/>
    </source>
</evidence>
<dbReference type="Proteomes" id="UP001550850">
    <property type="component" value="Unassembled WGS sequence"/>
</dbReference>
<keyword evidence="4" id="KW-1185">Reference proteome</keyword>
<feature type="signal peptide" evidence="2">
    <location>
        <begin position="1"/>
        <end position="29"/>
    </location>
</feature>
<gene>
    <name evidence="3" type="ORF">AB0E65_11230</name>
</gene>
<organism evidence="3 4">
    <name type="scientific">Streptomyces fragilis</name>
    <dbReference type="NCBI Taxonomy" id="67301"/>
    <lineage>
        <taxon>Bacteria</taxon>
        <taxon>Bacillati</taxon>
        <taxon>Actinomycetota</taxon>
        <taxon>Actinomycetes</taxon>
        <taxon>Kitasatosporales</taxon>
        <taxon>Streptomycetaceae</taxon>
        <taxon>Streptomyces</taxon>
    </lineage>
</organism>
<sequence>MRLTAPRTAVTRSAAVLALTLLGTTACGAASEPAAEVPAASGSPAAATPEVLSTLADLSDQYEGGNARRAMDQLPGDPDVRFTDASGKGRPVENPEEWQICTAHQLGGDSRLVFEFGVVPLDEKC</sequence>